<organism evidence="2 3">
    <name type="scientific">Nocardioides pocheonensis</name>
    <dbReference type="NCBI Taxonomy" id="661485"/>
    <lineage>
        <taxon>Bacteria</taxon>
        <taxon>Bacillati</taxon>
        <taxon>Actinomycetota</taxon>
        <taxon>Actinomycetes</taxon>
        <taxon>Propionibacteriales</taxon>
        <taxon>Nocardioidaceae</taxon>
        <taxon>Nocardioides</taxon>
    </lineage>
</organism>
<comment type="subcellular location">
    <subcellularLocation>
        <location evidence="1">Cell membrane</location>
        <topology evidence="1">Multi-pass membrane protein</topology>
    </subcellularLocation>
</comment>
<feature type="transmembrane region" description="Helical" evidence="1">
    <location>
        <begin position="210"/>
        <end position="230"/>
    </location>
</feature>
<keyword evidence="1" id="KW-0472">Membrane</keyword>
<name>A0A3N0GJF0_9ACTN</name>
<dbReference type="OrthoDB" id="3266379at2"/>
<dbReference type="CDD" id="cd06662">
    <property type="entry name" value="SURF1"/>
    <property type="match status" value="1"/>
</dbReference>
<keyword evidence="3" id="KW-1185">Reference proteome</keyword>
<proteinExistence type="inferred from homology"/>
<evidence type="ECO:0000313" key="2">
    <source>
        <dbReference type="EMBL" id="RNM12604.1"/>
    </source>
</evidence>
<keyword evidence="1" id="KW-1003">Cell membrane</keyword>
<protein>
    <recommendedName>
        <fullName evidence="1">SURF1-like protein</fullName>
    </recommendedName>
</protein>
<dbReference type="InterPro" id="IPR002994">
    <property type="entry name" value="Surf1/Shy1"/>
</dbReference>
<evidence type="ECO:0000256" key="1">
    <source>
        <dbReference type="RuleBase" id="RU363076"/>
    </source>
</evidence>
<keyword evidence="1" id="KW-1133">Transmembrane helix</keyword>
<evidence type="ECO:0000313" key="3">
    <source>
        <dbReference type="Proteomes" id="UP000279994"/>
    </source>
</evidence>
<comment type="similarity">
    <text evidence="1">Belongs to the SURF1 family.</text>
</comment>
<comment type="caution">
    <text evidence="2">The sequence shown here is derived from an EMBL/GenBank/DDBJ whole genome shotgun (WGS) entry which is preliminary data.</text>
</comment>
<dbReference type="Pfam" id="PF02104">
    <property type="entry name" value="SURF1"/>
    <property type="match status" value="1"/>
</dbReference>
<dbReference type="Proteomes" id="UP000279994">
    <property type="component" value="Unassembled WGS sequence"/>
</dbReference>
<dbReference type="GO" id="GO:0005886">
    <property type="term" value="C:plasma membrane"/>
    <property type="evidence" value="ECO:0007669"/>
    <property type="project" value="UniProtKB-SubCell"/>
</dbReference>
<reference evidence="2 3" key="1">
    <citation type="submission" date="2018-11" db="EMBL/GenBank/DDBJ databases">
        <authorList>
            <person name="Li F."/>
        </authorList>
    </citation>
    <scope>NUCLEOTIDE SEQUENCE [LARGE SCALE GENOMIC DNA]</scope>
    <source>
        <strain evidence="2 3">Gsoil 818</strain>
    </source>
</reference>
<dbReference type="PROSITE" id="PS50895">
    <property type="entry name" value="SURF1"/>
    <property type="match status" value="1"/>
</dbReference>
<accession>A0A3N0GJF0</accession>
<dbReference type="RefSeq" id="WP_123224368.1">
    <property type="nucleotide sequence ID" value="NZ_RJSF01000044.1"/>
</dbReference>
<dbReference type="AlphaFoldDB" id="A0A3N0GJF0"/>
<sequence length="253" mass="27271">MLAPLLRPKFWPGHLAMLVAVAIAVGLGLWQLDAWHTRRADAARDLTSKPPVALGTLMTGDSPFPGRSVGQPVRFTGQWTGANVYVADRHVHGRRGYWVVTAALVDGTRSAMPVVRGWTRSPDAPVPTGATSVVGWLQPTEGSGPFDDDPHDDVIPTMRIASLVEHVDADLYSGYVAAKAVTPADGSSGLVPVPPQSVPDVSMFTAARNLFYAIEWWVFGAFAVFIWLRWCRDSLHDRAAADAPADVPQPTDA</sequence>
<gene>
    <name evidence="2" type="ORF">EFL26_18475</name>
</gene>
<feature type="transmembrane region" description="Helical" evidence="1">
    <location>
        <begin position="12"/>
        <end position="30"/>
    </location>
</feature>
<keyword evidence="1" id="KW-0812">Transmembrane</keyword>
<dbReference type="EMBL" id="RJSF01000044">
    <property type="protein sequence ID" value="RNM12604.1"/>
    <property type="molecule type" value="Genomic_DNA"/>
</dbReference>